<dbReference type="SUPFAM" id="SSF54495">
    <property type="entry name" value="UBC-like"/>
    <property type="match status" value="1"/>
</dbReference>
<dbReference type="EMBL" id="LN730857">
    <property type="protein sequence ID" value="CEP13995.1"/>
    <property type="molecule type" value="Genomic_DNA"/>
</dbReference>
<dbReference type="Proteomes" id="UP000054107">
    <property type="component" value="Unassembled WGS sequence"/>
</dbReference>
<gene>
    <name evidence="2" type="primary">PARPA_08148.1 scaffold 32132</name>
</gene>
<organism evidence="2 3">
    <name type="scientific">Parasitella parasitica</name>
    <dbReference type="NCBI Taxonomy" id="35722"/>
    <lineage>
        <taxon>Eukaryota</taxon>
        <taxon>Fungi</taxon>
        <taxon>Fungi incertae sedis</taxon>
        <taxon>Mucoromycota</taxon>
        <taxon>Mucoromycotina</taxon>
        <taxon>Mucoromycetes</taxon>
        <taxon>Mucorales</taxon>
        <taxon>Mucorineae</taxon>
        <taxon>Mucoraceae</taxon>
        <taxon>Parasitella</taxon>
    </lineage>
</organism>
<feature type="region of interest" description="Disordered" evidence="1">
    <location>
        <begin position="80"/>
        <end position="109"/>
    </location>
</feature>
<name>A0A0B7NF83_9FUNG</name>
<dbReference type="STRING" id="35722.A0A0B7NF83"/>
<accession>A0A0B7NF83</accession>
<protein>
    <recommendedName>
        <fullName evidence="4">UBC core domain-containing protein</fullName>
    </recommendedName>
</protein>
<evidence type="ECO:0008006" key="4">
    <source>
        <dbReference type="Google" id="ProtNLM"/>
    </source>
</evidence>
<sequence>MVIFYAYILKKGKRSDWIPSLNPITTLPLLTKLLANPIPDNAVDAEIAEKYQTYLPTSIQKALEFTLKYANDVAVMVSNNNQSMEENKQQPSMEHTSNSDTQQHHQQQQEAIKKFFSEIMFSDDEDDDVLLHTFQLSKKKKLGIIKQPSKLLTMND</sequence>
<dbReference type="AlphaFoldDB" id="A0A0B7NF83"/>
<evidence type="ECO:0000256" key="1">
    <source>
        <dbReference type="SAM" id="MobiDB-lite"/>
    </source>
</evidence>
<evidence type="ECO:0000313" key="2">
    <source>
        <dbReference type="EMBL" id="CEP13995.1"/>
    </source>
</evidence>
<feature type="compositionally biased region" description="Polar residues" evidence="1">
    <location>
        <begin position="80"/>
        <end position="101"/>
    </location>
</feature>
<keyword evidence="3" id="KW-1185">Reference proteome</keyword>
<dbReference type="InterPro" id="IPR016135">
    <property type="entry name" value="UBQ-conjugating_enzyme/RWD"/>
</dbReference>
<proteinExistence type="predicted"/>
<evidence type="ECO:0000313" key="3">
    <source>
        <dbReference type="Proteomes" id="UP000054107"/>
    </source>
</evidence>
<reference evidence="2 3" key="1">
    <citation type="submission" date="2014-09" db="EMBL/GenBank/DDBJ databases">
        <authorList>
            <person name="Ellenberger Sabrina"/>
        </authorList>
    </citation>
    <scope>NUCLEOTIDE SEQUENCE [LARGE SCALE GENOMIC DNA]</scope>
    <source>
        <strain evidence="2 3">CBS 412.66</strain>
    </source>
</reference>